<name>A0A1F8EAA6_9BACT</name>
<proteinExistence type="inferred from homology"/>
<dbReference type="AlphaFoldDB" id="A0A1F8EAA6"/>
<sequence>MPTITSVKFMKGVIGDDEALDDGRAHIALIGRSNVGKSSVINSLTKQKGLAKTSSFPGRTQEVNLFLINKSFYLVDLPGYGYAKANEQGRDKLKKIIFWYLFNSHYKQKLVLLIIDAKVGLTNNDKEILRGLEERQKNILIVANKIDKIKNAVYLKKIQEIQKTVGIHKIIPYSAEKNTGVTELTEAIFKSLR</sequence>
<comment type="cofactor">
    <cofactor evidence="1">
        <name>Mg(2+)</name>
        <dbReference type="ChEBI" id="CHEBI:18420"/>
    </cofactor>
</comment>
<feature type="domain" description="EngB-type G" evidence="11">
    <location>
        <begin position="23"/>
        <end position="193"/>
    </location>
</feature>
<evidence type="ECO:0000256" key="3">
    <source>
        <dbReference type="ARBA" id="ARBA00022618"/>
    </source>
</evidence>
<evidence type="ECO:0000256" key="10">
    <source>
        <dbReference type="HAMAP-Rule" id="MF_00321"/>
    </source>
</evidence>
<evidence type="ECO:0000256" key="8">
    <source>
        <dbReference type="ARBA" id="ARBA00023210"/>
    </source>
</evidence>
<comment type="caution">
    <text evidence="12">The sequence shown here is derived from an EMBL/GenBank/DDBJ whole genome shotgun (WGS) entry which is preliminary data.</text>
</comment>
<gene>
    <name evidence="10" type="primary">engB</name>
    <name evidence="12" type="ORF">A2735_01050</name>
</gene>
<reference evidence="12 13" key="1">
    <citation type="journal article" date="2016" name="Nat. Commun.">
        <title>Thousands of microbial genomes shed light on interconnected biogeochemical processes in an aquifer system.</title>
        <authorList>
            <person name="Anantharaman K."/>
            <person name="Brown C.T."/>
            <person name="Hug L.A."/>
            <person name="Sharon I."/>
            <person name="Castelle C.J."/>
            <person name="Probst A.J."/>
            <person name="Thomas B.C."/>
            <person name="Singh A."/>
            <person name="Wilkins M.J."/>
            <person name="Karaoz U."/>
            <person name="Brodie E.L."/>
            <person name="Williams K.H."/>
            <person name="Hubbard S.S."/>
            <person name="Banfield J.F."/>
        </authorList>
    </citation>
    <scope>NUCLEOTIDE SEQUENCE [LARGE SCALE GENOMIC DNA]</scope>
</reference>
<protein>
    <recommendedName>
        <fullName evidence="10">Probable GTP-binding protein EngB</fullName>
    </recommendedName>
</protein>
<keyword evidence="8 10" id="KW-0717">Septation</keyword>
<dbReference type="PANTHER" id="PTHR11649:SF13">
    <property type="entry name" value="ENGB-TYPE G DOMAIN-CONTAINING PROTEIN"/>
    <property type="match status" value="1"/>
</dbReference>
<organism evidence="12 13">
    <name type="scientific">Candidatus Yanofskybacteria bacterium RIFCSPHIGHO2_01_FULL_41_21</name>
    <dbReference type="NCBI Taxonomy" id="1802660"/>
    <lineage>
        <taxon>Bacteria</taxon>
        <taxon>Candidatus Yanofskyibacteriota</taxon>
    </lineage>
</organism>
<keyword evidence="6" id="KW-0460">Magnesium</keyword>
<dbReference type="STRING" id="1802660.A2735_01050"/>
<keyword evidence="4" id="KW-0479">Metal-binding</keyword>
<evidence type="ECO:0000256" key="2">
    <source>
        <dbReference type="ARBA" id="ARBA00009638"/>
    </source>
</evidence>
<dbReference type="SUPFAM" id="SSF52540">
    <property type="entry name" value="P-loop containing nucleoside triphosphate hydrolases"/>
    <property type="match status" value="1"/>
</dbReference>
<dbReference type="GO" id="GO:0005525">
    <property type="term" value="F:GTP binding"/>
    <property type="evidence" value="ECO:0007669"/>
    <property type="project" value="UniProtKB-UniRule"/>
</dbReference>
<dbReference type="GO" id="GO:0000917">
    <property type="term" value="P:division septum assembly"/>
    <property type="evidence" value="ECO:0007669"/>
    <property type="project" value="UniProtKB-KW"/>
</dbReference>
<dbReference type="InterPro" id="IPR005225">
    <property type="entry name" value="Small_GTP-bd"/>
</dbReference>
<evidence type="ECO:0000256" key="9">
    <source>
        <dbReference type="ARBA" id="ARBA00023306"/>
    </source>
</evidence>
<dbReference type="PRINTS" id="PR00326">
    <property type="entry name" value="GTP1OBG"/>
</dbReference>
<evidence type="ECO:0000259" key="11">
    <source>
        <dbReference type="PROSITE" id="PS51706"/>
    </source>
</evidence>
<evidence type="ECO:0000256" key="5">
    <source>
        <dbReference type="ARBA" id="ARBA00022741"/>
    </source>
</evidence>
<dbReference type="NCBIfam" id="TIGR03598">
    <property type="entry name" value="GTPase_YsxC"/>
    <property type="match status" value="1"/>
</dbReference>
<keyword evidence="3 10" id="KW-0132">Cell division</keyword>
<dbReference type="NCBIfam" id="TIGR00231">
    <property type="entry name" value="small_GTP"/>
    <property type="match status" value="1"/>
</dbReference>
<dbReference type="CDD" id="cd01876">
    <property type="entry name" value="YihA_EngB"/>
    <property type="match status" value="1"/>
</dbReference>
<evidence type="ECO:0000313" key="12">
    <source>
        <dbReference type="EMBL" id="OGM97712.1"/>
    </source>
</evidence>
<dbReference type="InterPro" id="IPR006073">
    <property type="entry name" value="GTP-bd"/>
</dbReference>
<dbReference type="EMBL" id="MGJA01000009">
    <property type="protein sequence ID" value="OGM97712.1"/>
    <property type="molecule type" value="Genomic_DNA"/>
</dbReference>
<accession>A0A1F8EAA6</accession>
<dbReference type="Gene3D" id="3.40.50.300">
    <property type="entry name" value="P-loop containing nucleotide triphosphate hydrolases"/>
    <property type="match status" value="1"/>
</dbReference>
<evidence type="ECO:0000256" key="7">
    <source>
        <dbReference type="ARBA" id="ARBA00023134"/>
    </source>
</evidence>
<evidence type="ECO:0000256" key="6">
    <source>
        <dbReference type="ARBA" id="ARBA00022842"/>
    </source>
</evidence>
<evidence type="ECO:0000256" key="4">
    <source>
        <dbReference type="ARBA" id="ARBA00022723"/>
    </source>
</evidence>
<dbReference type="Proteomes" id="UP000178520">
    <property type="component" value="Unassembled WGS sequence"/>
</dbReference>
<dbReference type="InterPro" id="IPR027417">
    <property type="entry name" value="P-loop_NTPase"/>
</dbReference>
<dbReference type="GO" id="GO:0046872">
    <property type="term" value="F:metal ion binding"/>
    <property type="evidence" value="ECO:0007669"/>
    <property type="project" value="UniProtKB-KW"/>
</dbReference>
<keyword evidence="9 10" id="KW-0131">Cell cycle</keyword>
<dbReference type="HAMAP" id="MF_00321">
    <property type="entry name" value="GTPase_EngB"/>
    <property type="match status" value="1"/>
</dbReference>
<dbReference type="InterPro" id="IPR030393">
    <property type="entry name" value="G_ENGB_dom"/>
</dbReference>
<dbReference type="PANTHER" id="PTHR11649">
    <property type="entry name" value="MSS1/TRME-RELATED GTP-BINDING PROTEIN"/>
    <property type="match status" value="1"/>
</dbReference>
<dbReference type="InterPro" id="IPR019987">
    <property type="entry name" value="GTP-bd_ribosome_bio_YsxC"/>
</dbReference>
<dbReference type="PROSITE" id="PS51706">
    <property type="entry name" value="G_ENGB"/>
    <property type="match status" value="1"/>
</dbReference>
<comment type="function">
    <text evidence="10">Necessary for normal cell division and for the maintenance of normal septation.</text>
</comment>
<keyword evidence="5 10" id="KW-0547">Nucleotide-binding</keyword>
<dbReference type="Pfam" id="PF01926">
    <property type="entry name" value="MMR_HSR1"/>
    <property type="match status" value="1"/>
</dbReference>
<keyword evidence="7 10" id="KW-0342">GTP-binding</keyword>
<evidence type="ECO:0000256" key="1">
    <source>
        <dbReference type="ARBA" id="ARBA00001946"/>
    </source>
</evidence>
<comment type="similarity">
    <text evidence="2 10">Belongs to the TRAFAC class TrmE-Era-EngA-EngB-Septin-like GTPase superfamily. EngB GTPase family.</text>
</comment>
<evidence type="ECO:0000313" key="13">
    <source>
        <dbReference type="Proteomes" id="UP000178520"/>
    </source>
</evidence>